<dbReference type="AlphaFoldDB" id="A0A2G9GJX1"/>
<keyword evidence="7" id="KW-0812">Transmembrane</keyword>
<comment type="caution">
    <text evidence="11">The sequence shown here is derived from an EMBL/GenBank/DDBJ whole genome shotgun (WGS) entry which is preliminary data.</text>
</comment>
<dbReference type="Proteomes" id="UP000231279">
    <property type="component" value="Unassembled WGS sequence"/>
</dbReference>
<keyword evidence="4" id="KW-1015">Disulfide bond</keyword>
<dbReference type="CDD" id="cd00028">
    <property type="entry name" value="B_lectin"/>
    <property type="match status" value="1"/>
</dbReference>
<dbReference type="FunFam" id="2.90.10.10:FF:000004">
    <property type="entry name" value="G-type lectin S-receptor-like serine/threonine-protein kinase"/>
    <property type="match status" value="1"/>
</dbReference>
<feature type="domain" description="Apple" evidence="10">
    <location>
        <begin position="344"/>
        <end position="424"/>
    </location>
</feature>
<dbReference type="InterPro" id="IPR000858">
    <property type="entry name" value="S_locus_glycoprot_dom"/>
</dbReference>
<gene>
    <name evidence="11" type="ORF">CDL12_21868</name>
</gene>
<evidence type="ECO:0000256" key="6">
    <source>
        <dbReference type="ARBA" id="ARBA00023180"/>
    </source>
</evidence>
<keyword evidence="2" id="KW-0597">Phosphoprotein</keyword>
<feature type="signal peptide" evidence="8">
    <location>
        <begin position="1"/>
        <end position="24"/>
    </location>
</feature>
<dbReference type="Pfam" id="PF08276">
    <property type="entry name" value="PAN_2"/>
    <property type="match status" value="1"/>
</dbReference>
<dbReference type="GO" id="GO:0004674">
    <property type="term" value="F:protein serine/threonine kinase activity"/>
    <property type="evidence" value="ECO:0007669"/>
    <property type="project" value="UniProtKB-KW"/>
</dbReference>
<dbReference type="PANTHER" id="PTHR32444">
    <property type="entry name" value="BULB-TYPE LECTIN DOMAIN-CONTAINING PROTEIN"/>
    <property type="match status" value="1"/>
</dbReference>
<dbReference type="FunFam" id="3.50.4.10:FF:000002">
    <property type="entry name" value="G-type lectin S-receptor-like serine/threonine-protein kinase"/>
    <property type="match status" value="1"/>
</dbReference>
<dbReference type="InterPro" id="IPR003609">
    <property type="entry name" value="Pan_app"/>
</dbReference>
<proteinExistence type="predicted"/>
<keyword evidence="6" id="KW-0325">Glycoprotein</keyword>
<evidence type="ECO:0000256" key="3">
    <source>
        <dbReference type="ARBA" id="ARBA00022729"/>
    </source>
</evidence>
<protein>
    <submittedName>
        <fullName evidence="11">Non-specific serine/threonine protein kinase</fullName>
        <ecNumber evidence="11">2.7.11.1</ecNumber>
    </submittedName>
</protein>
<dbReference type="OrthoDB" id="785331at2759"/>
<dbReference type="Gene3D" id="2.90.10.10">
    <property type="entry name" value="Bulb-type lectin domain"/>
    <property type="match status" value="1"/>
</dbReference>
<dbReference type="CDD" id="cd01098">
    <property type="entry name" value="PAN_AP_plant"/>
    <property type="match status" value="1"/>
</dbReference>
<keyword evidence="11" id="KW-0723">Serine/threonine-protein kinase</keyword>
<dbReference type="SMART" id="SM00473">
    <property type="entry name" value="PAN_AP"/>
    <property type="match status" value="1"/>
</dbReference>
<feature type="transmembrane region" description="Helical" evidence="7">
    <location>
        <begin position="437"/>
        <end position="458"/>
    </location>
</feature>
<keyword evidence="11" id="KW-0808">Transferase</keyword>
<comment type="function">
    <text evidence="1">Involved in sporophytic self-incompatibility system (the inability of flowering plants to achieve self-fertilization).</text>
</comment>
<keyword evidence="7" id="KW-0472">Membrane</keyword>
<sequence length="493" mass="55437">MAESLTKLAFLCCFCLSTLLFSQASDSILPTKSLPDGKFIVSSNRTFEMGFFSPDGSKNSFFGIWYKIISTGTVVWVANRDSPLNDTSGALTLTQDGNLIVLNTANGNVLWSSRGNYTSTIQNPVAQLLESGNLVIRDANDENSENYLWQSFDHPSDTALPGMKIGKNLVTGLDRVLRSWKTSDDPSTGNYSFLLDSHGFPQLFLMGSGSVERFRYGPWNGETFSGSSRGKKNLIFAVRFVFNWKEIYYTYHLINPSVFTRLVVNQTGDLQRLSWNPRTQAWTTLVYRPADICDSYGICHGYGICNNSNNPACSCLDKFKPQNEEDWASAVWSGGCVRRTPLNCTNDGFIRYSGVKLPDTRNSWYNQSMNLEECKKMCMKSCSCVAYANIDIRGEGSGCLLWFEDLMDIKNLGESGQDIYIRMASSELGSSGRKAKIIRVCLTLLAVILLLGLFLTLYKWKKQQKRHMEDTQRQQELTREGNYEIITSTLLDL</sequence>
<keyword evidence="11" id="KW-0418">Kinase</keyword>
<dbReference type="SUPFAM" id="SSF57414">
    <property type="entry name" value="Hairpin loop containing domain-like"/>
    <property type="match status" value="1"/>
</dbReference>
<dbReference type="PROSITE" id="PS50948">
    <property type="entry name" value="PAN"/>
    <property type="match status" value="1"/>
</dbReference>
<keyword evidence="7" id="KW-1133">Transmembrane helix</keyword>
<evidence type="ECO:0000313" key="11">
    <source>
        <dbReference type="EMBL" id="PIN05589.1"/>
    </source>
</evidence>
<feature type="chain" id="PRO_5013930267" evidence="8">
    <location>
        <begin position="25"/>
        <end position="493"/>
    </location>
</feature>
<dbReference type="InterPro" id="IPR035446">
    <property type="entry name" value="SLSG/EP1"/>
</dbReference>
<keyword evidence="5" id="KW-0675">Receptor</keyword>
<dbReference type="SMART" id="SM00108">
    <property type="entry name" value="B_lectin"/>
    <property type="match status" value="1"/>
</dbReference>
<dbReference type="Pfam" id="PF00954">
    <property type="entry name" value="S_locus_glycop"/>
    <property type="match status" value="1"/>
</dbReference>
<evidence type="ECO:0000259" key="9">
    <source>
        <dbReference type="PROSITE" id="PS50927"/>
    </source>
</evidence>
<evidence type="ECO:0000259" key="10">
    <source>
        <dbReference type="PROSITE" id="PS50948"/>
    </source>
</evidence>
<dbReference type="STRING" id="429701.A0A2G9GJX1"/>
<feature type="domain" description="Bulb-type lectin" evidence="9">
    <location>
        <begin position="25"/>
        <end position="149"/>
    </location>
</feature>
<keyword evidence="12" id="KW-1185">Reference proteome</keyword>
<dbReference type="PROSITE" id="PS50927">
    <property type="entry name" value="BULB_LECTIN"/>
    <property type="match status" value="1"/>
</dbReference>
<dbReference type="EMBL" id="NKXS01004714">
    <property type="protein sequence ID" value="PIN05589.1"/>
    <property type="molecule type" value="Genomic_DNA"/>
</dbReference>
<evidence type="ECO:0000256" key="1">
    <source>
        <dbReference type="ARBA" id="ARBA00003061"/>
    </source>
</evidence>
<evidence type="ECO:0000313" key="12">
    <source>
        <dbReference type="Proteomes" id="UP000231279"/>
    </source>
</evidence>
<dbReference type="PIRSF" id="PIRSF002686">
    <property type="entry name" value="SLG"/>
    <property type="match status" value="1"/>
</dbReference>
<evidence type="ECO:0000256" key="7">
    <source>
        <dbReference type="SAM" id="Phobius"/>
    </source>
</evidence>
<reference evidence="12" key="1">
    <citation type="journal article" date="2018" name="Gigascience">
        <title>Genome assembly of the Pink Ipe (Handroanthus impetiginosus, Bignoniaceae), a highly valued, ecologically keystone Neotropical timber forest tree.</title>
        <authorList>
            <person name="Silva-Junior O.B."/>
            <person name="Grattapaglia D."/>
            <person name="Novaes E."/>
            <person name="Collevatti R.G."/>
        </authorList>
    </citation>
    <scope>NUCLEOTIDE SEQUENCE [LARGE SCALE GENOMIC DNA]</scope>
    <source>
        <strain evidence="12">cv. UFG-1</strain>
    </source>
</reference>
<evidence type="ECO:0000256" key="2">
    <source>
        <dbReference type="ARBA" id="ARBA00022553"/>
    </source>
</evidence>
<dbReference type="InterPro" id="IPR001480">
    <property type="entry name" value="Bulb-type_lectin_dom"/>
</dbReference>
<dbReference type="PANTHER" id="PTHR32444:SF235">
    <property type="entry name" value="OS01G0783900 PROTEIN"/>
    <property type="match status" value="1"/>
</dbReference>
<evidence type="ECO:0000256" key="8">
    <source>
        <dbReference type="SAM" id="SignalP"/>
    </source>
</evidence>
<dbReference type="Pfam" id="PF01453">
    <property type="entry name" value="B_lectin"/>
    <property type="match status" value="1"/>
</dbReference>
<evidence type="ECO:0000256" key="4">
    <source>
        <dbReference type="ARBA" id="ARBA00023157"/>
    </source>
</evidence>
<name>A0A2G9GJX1_9LAMI</name>
<dbReference type="EC" id="2.7.11.1" evidence="11"/>
<keyword evidence="3 8" id="KW-0732">Signal</keyword>
<dbReference type="Gene3D" id="3.50.4.10">
    <property type="entry name" value="Hepatocyte Growth Factor"/>
    <property type="match status" value="1"/>
</dbReference>
<evidence type="ECO:0000256" key="5">
    <source>
        <dbReference type="ARBA" id="ARBA00023170"/>
    </source>
</evidence>
<dbReference type="InterPro" id="IPR036426">
    <property type="entry name" value="Bulb-type_lectin_dom_sf"/>
</dbReference>
<accession>A0A2G9GJX1</accession>
<dbReference type="GO" id="GO:0048544">
    <property type="term" value="P:recognition of pollen"/>
    <property type="evidence" value="ECO:0007669"/>
    <property type="project" value="InterPro"/>
</dbReference>
<dbReference type="SUPFAM" id="SSF51110">
    <property type="entry name" value="alpha-D-mannose-specific plant lectins"/>
    <property type="match status" value="1"/>
</dbReference>
<organism evidence="11 12">
    <name type="scientific">Handroanthus impetiginosus</name>
    <dbReference type="NCBI Taxonomy" id="429701"/>
    <lineage>
        <taxon>Eukaryota</taxon>
        <taxon>Viridiplantae</taxon>
        <taxon>Streptophyta</taxon>
        <taxon>Embryophyta</taxon>
        <taxon>Tracheophyta</taxon>
        <taxon>Spermatophyta</taxon>
        <taxon>Magnoliopsida</taxon>
        <taxon>eudicotyledons</taxon>
        <taxon>Gunneridae</taxon>
        <taxon>Pentapetalae</taxon>
        <taxon>asterids</taxon>
        <taxon>lamiids</taxon>
        <taxon>Lamiales</taxon>
        <taxon>Bignoniaceae</taxon>
        <taxon>Crescentiina</taxon>
        <taxon>Tabebuia alliance</taxon>
        <taxon>Handroanthus</taxon>
    </lineage>
</organism>